<dbReference type="OrthoDB" id="9830106at2"/>
<proteinExistence type="predicted"/>
<dbReference type="EMBL" id="CP036269">
    <property type="protein sequence ID" value="QDT43715.1"/>
    <property type="molecule type" value="Genomic_DNA"/>
</dbReference>
<sequence>MPLSKFEQRFFKSVRHYETHPPTFQKLFFGCIPIGVLLPIGLAIIAFLSYQDGQPLIAMLCFGVFCGTWMTQLRAVIASLRVWKILIRVIDWQKYDQLLEQESADSN</sequence>
<dbReference type="Proteomes" id="UP000317171">
    <property type="component" value="Chromosome"/>
</dbReference>
<dbReference type="KEGG" id="gaz:Pan241w_38170"/>
<reference evidence="2 3" key="1">
    <citation type="submission" date="2019-02" db="EMBL/GenBank/DDBJ databases">
        <title>Deep-cultivation of Planctomycetes and their phenomic and genomic characterization uncovers novel biology.</title>
        <authorList>
            <person name="Wiegand S."/>
            <person name="Jogler M."/>
            <person name="Boedeker C."/>
            <person name="Pinto D."/>
            <person name="Vollmers J."/>
            <person name="Rivas-Marin E."/>
            <person name="Kohn T."/>
            <person name="Peeters S.H."/>
            <person name="Heuer A."/>
            <person name="Rast P."/>
            <person name="Oberbeckmann S."/>
            <person name="Bunk B."/>
            <person name="Jeske O."/>
            <person name="Meyerdierks A."/>
            <person name="Storesund J.E."/>
            <person name="Kallscheuer N."/>
            <person name="Luecker S."/>
            <person name="Lage O.M."/>
            <person name="Pohl T."/>
            <person name="Merkel B.J."/>
            <person name="Hornburger P."/>
            <person name="Mueller R.-W."/>
            <person name="Bruemmer F."/>
            <person name="Labrenz M."/>
            <person name="Spormann A.M."/>
            <person name="Op den Camp H."/>
            <person name="Overmann J."/>
            <person name="Amann R."/>
            <person name="Jetten M.S.M."/>
            <person name="Mascher T."/>
            <person name="Medema M.H."/>
            <person name="Devos D.P."/>
            <person name="Kaster A.-K."/>
            <person name="Ovreas L."/>
            <person name="Rohde M."/>
            <person name="Galperin M.Y."/>
            <person name="Jogler C."/>
        </authorList>
    </citation>
    <scope>NUCLEOTIDE SEQUENCE [LARGE SCALE GENOMIC DNA]</scope>
    <source>
        <strain evidence="2 3">Pan241w</strain>
    </source>
</reference>
<dbReference type="AlphaFoldDB" id="A0A517RIK5"/>
<evidence type="ECO:0000313" key="2">
    <source>
        <dbReference type="EMBL" id="QDT43715.1"/>
    </source>
</evidence>
<keyword evidence="1" id="KW-0812">Transmembrane</keyword>
<evidence type="ECO:0000313" key="3">
    <source>
        <dbReference type="Proteomes" id="UP000317171"/>
    </source>
</evidence>
<keyword evidence="1" id="KW-1133">Transmembrane helix</keyword>
<gene>
    <name evidence="2" type="ORF">Pan241w_38170</name>
</gene>
<dbReference type="RefSeq" id="WP_145218607.1">
    <property type="nucleotide sequence ID" value="NZ_CP036269.1"/>
</dbReference>
<protein>
    <submittedName>
        <fullName evidence="2">Uncharacterized protein</fullName>
    </submittedName>
</protein>
<feature type="transmembrane region" description="Helical" evidence="1">
    <location>
        <begin position="27"/>
        <end position="50"/>
    </location>
</feature>
<organism evidence="2 3">
    <name type="scientific">Gimesia alba</name>
    <dbReference type="NCBI Taxonomy" id="2527973"/>
    <lineage>
        <taxon>Bacteria</taxon>
        <taxon>Pseudomonadati</taxon>
        <taxon>Planctomycetota</taxon>
        <taxon>Planctomycetia</taxon>
        <taxon>Planctomycetales</taxon>
        <taxon>Planctomycetaceae</taxon>
        <taxon>Gimesia</taxon>
    </lineage>
</organism>
<keyword evidence="3" id="KW-1185">Reference proteome</keyword>
<evidence type="ECO:0000256" key="1">
    <source>
        <dbReference type="SAM" id="Phobius"/>
    </source>
</evidence>
<keyword evidence="1" id="KW-0472">Membrane</keyword>
<feature type="transmembrane region" description="Helical" evidence="1">
    <location>
        <begin position="56"/>
        <end position="77"/>
    </location>
</feature>
<name>A0A517RIK5_9PLAN</name>
<accession>A0A517RIK5</accession>